<sequence>MARHSFDTLDLSLDEYFEHLRARAIQPTVVLSSNLHAIHHQSGEQWTFPVDCDLILNTDLPGTDRVKFEYDEDVYEARAADMTRSAHPTPDVLAHIYSGNAHFCASTKAKLDAKRAAVPKATVEDVELQVIEVRTAQTQSHLMGIEGGLVSLQGGESFDVGIAINMDDFVVIRKTRKEEHAIVKIEDLESSSSILTDDSGLPVAQNDEIDLASSAMSVQELHLVCKDVYACGSRGMKLPLKKGDKVLVHARGNDAVWLRDTKGRSGVLTAEMATSNLMNLKVDQGVVTNPEYPESWSLHTLHNDHIVSGDDASSESIFKLPRTKTGLPLPPPDAWALLPPQSEESGSGFGNWEFASEDDKGMAASLSMTSADAIVFAANLGQAGLGGIKVIWTPGNVEGSQGPGFGACSAYIHVYMIDFRRKWAFGQDPVSLGELPVYAGSDEFWFEAKGADTGHLNGFRTQAIPNTIPTEQSLFEAARNRQGFAARQIPTPSDCLKPTPTSAAAMQWKTNILQASDRSVQLAQQLANDHPIDPDRALDLRTSFHPRLADCGYHVKMPDNNYLLQDLKSVQQDLFKPGKKSLSVVEAGFPLLNADGESTTTIVMSQKKQVYEVQLIDIPHLPKAIAPDEDFSMLEAFHRHTKDWQQIGGRMNEKERNYTNAYNSEVWRIRHTYRLLEKQTLGGESLNKDEKAHFLASVAARPLTQAHHNLNTLRGCAPGIIDPAQGPNAVVADPAGNQVVNWVDYPDCDPSPTERLKRHHVRAEKNVLESRSKLVKKQAQAQGQAVLGDGDSGDDDDDGDEGEGEQD</sequence>
<keyword evidence="3" id="KW-1185">Reference proteome</keyword>
<feature type="region of interest" description="Disordered" evidence="1">
    <location>
        <begin position="765"/>
        <end position="807"/>
    </location>
</feature>
<protein>
    <submittedName>
        <fullName evidence="2">Uncharacterized protein</fullName>
    </submittedName>
</protein>
<dbReference type="Proteomes" id="UP001305779">
    <property type="component" value="Unassembled WGS sequence"/>
</dbReference>
<comment type="caution">
    <text evidence="2">The sequence shown here is derived from an EMBL/GenBank/DDBJ whole genome shotgun (WGS) entry which is preliminary data.</text>
</comment>
<dbReference type="EMBL" id="JAXOVC010000005">
    <property type="protein sequence ID" value="KAK4501603.1"/>
    <property type="molecule type" value="Genomic_DNA"/>
</dbReference>
<feature type="compositionally biased region" description="Acidic residues" evidence="1">
    <location>
        <begin position="791"/>
        <end position="807"/>
    </location>
</feature>
<evidence type="ECO:0000313" key="3">
    <source>
        <dbReference type="Proteomes" id="UP001305779"/>
    </source>
</evidence>
<feature type="compositionally biased region" description="Low complexity" evidence="1">
    <location>
        <begin position="777"/>
        <end position="789"/>
    </location>
</feature>
<reference evidence="2 3" key="1">
    <citation type="journal article" date="2023" name="G3 (Bethesda)">
        <title>A chromosome-level genome assembly of Zasmidium syzygii isolated from banana leaves.</title>
        <authorList>
            <person name="van Westerhoven A.C."/>
            <person name="Mehrabi R."/>
            <person name="Talebi R."/>
            <person name="Steentjes M.B.F."/>
            <person name="Corcolon B."/>
            <person name="Chong P.A."/>
            <person name="Kema G.H.J."/>
            <person name="Seidl M.F."/>
        </authorList>
    </citation>
    <scope>NUCLEOTIDE SEQUENCE [LARGE SCALE GENOMIC DNA]</scope>
    <source>
        <strain evidence="2 3">P124</strain>
    </source>
</reference>
<organism evidence="2 3">
    <name type="scientific">Zasmidium cellare</name>
    <name type="common">Wine cellar mold</name>
    <name type="synonym">Racodium cellare</name>
    <dbReference type="NCBI Taxonomy" id="395010"/>
    <lineage>
        <taxon>Eukaryota</taxon>
        <taxon>Fungi</taxon>
        <taxon>Dikarya</taxon>
        <taxon>Ascomycota</taxon>
        <taxon>Pezizomycotina</taxon>
        <taxon>Dothideomycetes</taxon>
        <taxon>Dothideomycetidae</taxon>
        <taxon>Mycosphaerellales</taxon>
        <taxon>Mycosphaerellaceae</taxon>
        <taxon>Zasmidium</taxon>
    </lineage>
</organism>
<accession>A0ABR0EK47</accession>
<evidence type="ECO:0000313" key="2">
    <source>
        <dbReference type="EMBL" id="KAK4501603.1"/>
    </source>
</evidence>
<proteinExistence type="predicted"/>
<name>A0ABR0EK47_ZASCE</name>
<evidence type="ECO:0000256" key="1">
    <source>
        <dbReference type="SAM" id="MobiDB-lite"/>
    </source>
</evidence>
<gene>
    <name evidence="2" type="ORF">PRZ48_007412</name>
</gene>